<dbReference type="SUPFAM" id="SSF48498">
    <property type="entry name" value="Tetracyclin repressor-like, C-terminal domain"/>
    <property type="match status" value="1"/>
</dbReference>
<feature type="domain" description="HTH tetR-type" evidence="5">
    <location>
        <begin position="6"/>
        <end position="66"/>
    </location>
</feature>
<evidence type="ECO:0000313" key="6">
    <source>
        <dbReference type="EMBL" id="RZU38675.1"/>
    </source>
</evidence>
<accession>A0A4Q7YPN8</accession>
<evidence type="ECO:0000259" key="5">
    <source>
        <dbReference type="PROSITE" id="PS50977"/>
    </source>
</evidence>
<dbReference type="Pfam" id="PF16925">
    <property type="entry name" value="TetR_C_13"/>
    <property type="match status" value="1"/>
</dbReference>
<dbReference type="PROSITE" id="PS50977">
    <property type="entry name" value="HTH_TETR_2"/>
    <property type="match status" value="1"/>
</dbReference>
<dbReference type="SUPFAM" id="SSF46689">
    <property type="entry name" value="Homeodomain-like"/>
    <property type="match status" value="1"/>
</dbReference>
<dbReference type="AlphaFoldDB" id="A0A4Q7YPN8"/>
<dbReference type="Proteomes" id="UP000292423">
    <property type="component" value="Unassembled WGS sequence"/>
</dbReference>
<dbReference type="PANTHER" id="PTHR47506:SF1">
    <property type="entry name" value="HTH-TYPE TRANSCRIPTIONAL REGULATOR YJDC"/>
    <property type="match status" value="1"/>
</dbReference>
<dbReference type="EMBL" id="SHKX01000013">
    <property type="protein sequence ID" value="RZU38675.1"/>
    <property type="molecule type" value="Genomic_DNA"/>
</dbReference>
<name>A0A4Q7YPN8_9GAMM</name>
<keyword evidence="1" id="KW-0805">Transcription regulation</keyword>
<dbReference type="Gene3D" id="1.10.10.60">
    <property type="entry name" value="Homeodomain-like"/>
    <property type="match status" value="1"/>
</dbReference>
<evidence type="ECO:0000256" key="3">
    <source>
        <dbReference type="ARBA" id="ARBA00023163"/>
    </source>
</evidence>
<dbReference type="PRINTS" id="PR00455">
    <property type="entry name" value="HTHTETR"/>
</dbReference>
<proteinExistence type="predicted"/>
<reference evidence="6 7" key="1">
    <citation type="submission" date="2019-02" db="EMBL/GenBank/DDBJ databases">
        <title>Genomic Encyclopedia of Type Strains, Phase IV (KMG-IV): sequencing the most valuable type-strain genomes for metagenomic binning, comparative biology and taxonomic classification.</title>
        <authorList>
            <person name="Goeker M."/>
        </authorList>
    </citation>
    <scope>NUCLEOTIDE SEQUENCE [LARGE SCALE GENOMIC DNA]</scope>
    <source>
        <strain evidence="6 7">DSM 105135</strain>
    </source>
</reference>
<keyword evidence="7" id="KW-1185">Reference proteome</keyword>
<feature type="DNA-binding region" description="H-T-H motif" evidence="4">
    <location>
        <begin position="29"/>
        <end position="48"/>
    </location>
</feature>
<keyword evidence="2 4" id="KW-0238">DNA-binding</keyword>
<evidence type="ECO:0000256" key="4">
    <source>
        <dbReference type="PROSITE-ProRule" id="PRU00335"/>
    </source>
</evidence>
<dbReference type="InterPro" id="IPR001647">
    <property type="entry name" value="HTH_TetR"/>
</dbReference>
<organism evidence="6 7">
    <name type="scientific">Fluviicoccus keumensis</name>
    <dbReference type="NCBI Taxonomy" id="1435465"/>
    <lineage>
        <taxon>Bacteria</taxon>
        <taxon>Pseudomonadati</taxon>
        <taxon>Pseudomonadota</taxon>
        <taxon>Gammaproteobacteria</taxon>
        <taxon>Moraxellales</taxon>
        <taxon>Moraxellaceae</taxon>
        <taxon>Fluviicoccus</taxon>
    </lineage>
</organism>
<dbReference type="InterPro" id="IPR011075">
    <property type="entry name" value="TetR_C"/>
</dbReference>
<evidence type="ECO:0000313" key="7">
    <source>
        <dbReference type="Proteomes" id="UP000292423"/>
    </source>
</evidence>
<dbReference type="GO" id="GO:0003677">
    <property type="term" value="F:DNA binding"/>
    <property type="evidence" value="ECO:0007669"/>
    <property type="project" value="UniProtKB-UniRule"/>
</dbReference>
<dbReference type="Gene3D" id="1.10.357.10">
    <property type="entry name" value="Tetracycline Repressor, domain 2"/>
    <property type="match status" value="1"/>
</dbReference>
<dbReference type="PANTHER" id="PTHR47506">
    <property type="entry name" value="TRANSCRIPTIONAL REGULATORY PROTEIN"/>
    <property type="match status" value="1"/>
</dbReference>
<sequence>MPRPRLQADSDLLSQSMQLFWRKGYANTALRDLEEALGLKAPALYHRFGNKDGLFRATLEHYLERIVGRRISRYLEDPDALHGLRRFFETTYDYLDADHPPLACLMVNTAAEFGARDPAVQTILQRSHARLRAAFLANLARLRDSGRLRPDTHLDDLADTLYLCLQGLLVGSKADPDKARLDRQVGLILALLPLVPATPE</sequence>
<protein>
    <submittedName>
        <fullName evidence="6">TetR family transcriptional regulator</fullName>
    </submittedName>
</protein>
<evidence type="ECO:0000256" key="2">
    <source>
        <dbReference type="ARBA" id="ARBA00023125"/>
    </source>
</evidence>
<evidence type="ECO:0000256" key="1">
    <source>
        <dbReference type="ARBA" id="ARBA00023015"/>
    </source>
</evidence>
<dbReference type="InterPro" id="IPR009057">
    <property type="entry name" value="Homeodomain-like_sf"/>
</dbReference>
<dbReference type="RefSeq" id="WP_165391474.1">
    <property type="nucleotide sequence ID" value="NZ_SHKX01000013.1"/>
</dbReference>
<gene>
    <name evidence="6" type="ORF">EV700_2610</name>
</gene>
<dbReference type="InterPro" id="IPR036271">
    <property type="entry name" value="Tet_transcr_reg_TetR-rel_C_sf"/>
</dbReference>
<keyword evidence="3" id="KW-0804">Transcription</keyword>
<dbReference type="Pfam" id="PF00440">
    <property type="entry name" value="TetR_N"/>
    <property type="match status" value="1"/>
</dbReference>
<comment type="caution">
    <text evidence="6">The sequence shown here is derived from an EMBL/GenBank/DDBJ whole genome shotgun (WGS) entry which is preliminary data.</text>
</comment>